<dbReference type="Pfam" id="PF03466">
    <property type="entry name" value="LysR_substrate"/>
    <property type="match status" value="1"/>
</dbReference>
<dbReference type="PRINTS" id="PR00039">
    <property type="entry name" value="HTHLYSR"/>
</dbReference>
<keyword evidence="4" id="KW-0804">Transcription</keyword>
<gene>
    <name evidence="6" type="ORF">SAMN05518846_105264</name>
</gene>
<dbReference type="Gene3D" id="1.10.10.10">
    <property type="entry name" value="Winged helix-like DNA-binding domain superfamily/Winged helix DNA-binding domain"/>
    <property type="match status" value="1"/>
</dbReference>
<dbReference type="SUPFAM" id="SSF46785">
    <property type="entry name" value="Winged helix' DNA-binding domain"/>
    <property type="match status" value="1"/>
</dbReference>
<keyword evidence="7" id="KW-1185">Reference proteome</keyword>
<dbReference type="PROSITE" id="PS50931">
    <property type="entry name" value="HTH_LYSR"/>
    <property type="match status" value="1"/>
</dbReference>
<feature type="domain" description="HTH lysR-type" evidence="5">
    <location>
        <begin position="1"/>
        <end position="58"/>
    </location>
</feature>
<organism evidence="6 7">
    <name type="scientific">Brevibacillus centrosporus</name>
    <dbReference type="NCBI Taxonomy" id="54910"/>
    <lineage>
        <taxon>Bacteria</taxon>
        <taxon>Bacillati</taxon>
        <taxon>Bacillota</taxon>
        <taxon>Bacilli</taxon>
        <taxon>Bacillales</taxon>
        <taxon>Paenibacillaceae</taxon>
        <taxon>Brevibacillus</taxon>
    </lineage>
</organism>
<evidence type="ECO:0000259" key="5">
    <source>
        <dbReference type="PROSITE" id="PS50931"/>
    </source>
</evidence>
<dbReference type="InterPro" id="IPR000847">
    <property type="entry name" value="LysR_HTH_N"/>
</dbReference>
<dbReference type="Gene3D" id="3.40.190.290">
    <property type="match status" value="1"/>
</dbReference>
<comment type="similarity">
    <text evidence="1">Belongs to the LysR transcriptional regulatory family.</text>
</comment>
<dbReference type="AlphaFoldDB" id="A0A1I3U4L1"/>
<dbReference type="PANTHER" id="PTHR30126">
    <property type="entry name" value="HTH-TYPE TRANSCRIPTIONAL REGULATOR"/>
    <property type="match status" value="1"/>
</dbReference>
<dbReference type="PANTHER" id="PTHR30126:SF40">
    <property type="entry name" value="HTH-TYPE TRANSCRIPTIONAL REGULATOR GLTR"/>
    <property type="match status" value="1"/>
</dbReference>
<evidence type="ECO:0000256" key="3">
    <source>
        <dbReference type="ARBA" id="ARBA00023125"/>
    </source>
</evidence>
<sequence>MDKESLEIFLTIARHGSINRAAQALFLAQSTVTHRLKQLERQISTALFVRTASGVSLTAEGRRLLPIAASIVEQMRAFTEQKEQRQSMTIVAGKAFVAFELPRLIGQYRAANPQFTCYVRSTLYEESLSALLTGTADIAFLGSEMYHPHIYQEFLPSDRILLVTSPTHPWANGFPGFPEWGTEEMILFGNHTAPYRQRIDRFLAQHGVFPNAIMELDSFSAVKKMVEQSLGITMLPERTIQEELCSGSLVAHDIAEGELVRPTLIAYLHPKKEDEAFQQFVQWMKDNY</sequence>
<name>A0A1I3U4L1_9BACL</name>
<keyword evidence="3 6" id="KW-0238">DNA-binding</keyword>
<dbReference type="GO" id="GO:0000976">
    <property type="term" value="F:transcription cis-regulatory region binding"/>
    <property type="evidence" value="ECO:0007669"/>
    <property type="project" value="TreeGrafter"/>
</dbReference>
<accession>A0A1I3U4L1</accession>
<dbReference type="Proteomes" id="UP000198915">
    <property type="component" value="Unassembled WGS sequence"/>
</dbReference>
<dbReference type="SUPFAM" id="SSF53850">
    <property type="entry name" value="Periplasmic binding protein-like II"/>
    <property type="match status" value="1"/>
</dbReference>
<keyword evidence="2" id="KW-0805">Transcription regulation</keyword>
<dbReference type="STRING" id="1884381.SAMN05518846_105264"/>
<evidence type="ECO:0000256" key="1">
    <source>
        <dbReference type="ARBA" id="ARBA00009437"/>
    </source>
</evidence>
<dbReference type="EMBL" id="FORT01000005">
    <property type="protein sequence ID" value="SFJ78444.1"/>
    <property type="molecule type" value="Genomic_DNA"/>
</dbReference>
<evidence type="ECO:0000313" key="7">
    <source>
        <dbReference type="Proteomes" id="UP000198915"/>
    </source>
</evidence>
<dbReference type="RefSeq" id="WP_092268148.1">
    <property type="nucleotide sequence ID" value="NZ_BJOE01000003.1"/>
</dbReference>
<dbReference type="CDD" id="cd05466">
    <property type="entry name" value="PBP2_LTTR_substrate"/>
    <property type="match status" value="1"/>
</dbReference>
<dbReference type="Pfam" id="PF00126">
    <property type="entry name" value="HTH_1"/>
    <property type="match status" value="1"/>
</dbReference>
<evidence type="ECO:0000313" key="6">
    <source>
        <dbReference type="EMBL" id="SFJ78444.1"/>
    </source>
</evidence>
<dbReference type="GO" id="GO:0003700">
    <property type="term" value="F:DNA-binding transcription factor activity"/>
    <property type="evidence" value="ECO:0007669"/>
    <property type="project" value="InterPro"/>
</dbReference>
<dbReference type="InterPro" id="IPR005119">
    <property type="entry name" value="LysR_subst-bd"/>
</dbReference>
<proteinExistence type="inferred from homology"/>
<dbReference type="InterPro" id="IPR036388">
    <property type="entry name" value="WH-like_DNA-bd_sf"/>
</dbReference>
<reference evidence="7" key="1">
    <citation type="submission" date="2016-10" db="EMBL/GenBank/DDBJ databases">
        <authorList>
            <person name="Varghese N."/>
            <person name="Submissions S."/>
        </authorList>
    </citation>
    <scope>NUCLEOTIDE SEQUENCE [LARGE SCALE GENOMIC DNA]</scope>
    <source>
        <strain evidence="7">OK042</strain>
    </source>
</reference>
<dbReference type="InterPro" id="IPR036390">
    <property type="entry name" value="WH_DNA-bd_sf"/>
</dbReference>
<evidence type="ECO:0000256" key="4">
    <source>
        <dbReference type="ARBA" id="ARBA00023163"/>
    </source>
</evidence>
<protein>
    <submittedName>
        <fullName evidence="6">DNA-binding transcriptional regulator, LysR family</fullName>
    </submittedName>
</protein>
<evidence type="ECO:0000256" key="2">
    <source>
        <dbReference type="ARBA" id="ARBA00023015"/>
    </source>
</evidence>